<dbReference type="GO" id="GO:0020037">
    <property type="term" value="F:heme binding"/>
    <property type="evidence" value="ECO:0007669"/>
    <property type="project" value="InterPro"/>
</dbReference>
<dbReference type="InterPro" id="IPR009056">
    <property type="entry name" value="Cyt_c-like_dom"/>
</dbReference>
<keyword evidence="1 4" id="KW-0349">Heme</keyword>
<dbReference type="SUPFAM" id="SSF46626">
    <property type="entry name" value="Cytochrome c"/>
    <property type="match status" value="1"/>
</dbReference>
<dbReference type="RefSeq" id="WP_212634879.1">
    <property type="nucleotide sequence ID" value="NZ_FOAC01000001.1"/>
</dbReference>
<dbReference type="InterPro" id="IPR036909">
    <property type="entry name" value="Cyt_c-like_dom_sf"/>
</dbReference>
<dbReference type="GO" id="GO:0046872">
    <property type="term" value="F:metal ion binding"/>
    <property type="evidence" value="ECO:0007669"/>
    <property type="project" value="UniProtKB-KW"/>
</dbReference>
<dbReference type="InterPro" id="IPR051459">
    <property type="entry name" value="Cytochrome_c-type_DH"/>
</dbReference>
<keyword evidence="3 4" id="KW-0408">Iron</keyword>
<evidence type="ECO:0000259" key="6">
    <source>
        <dbReference type="PROSITE" id="PS51007"/>
    </source>
</evidence>
<organism evidence="7 8">
    <name type="scientific">Roseovarius nanhaiticus</name>
    <dbReference type="NCBI Taxonomy" id="573024"/>
    <lineage>
        <taxon>Bacteria</taxon>
        <taxon>Pseudomonadati</taxon>
        <taxon>Pseudomonadota</taxon>
        <taxon>Alphaproteobacteria</taxon>
        <taxon>Rhodobacterales</taxon>
        <taxon>Roseobacteraceae</taxon>
        <taxon>Roseovarius</taxon>
    </lineage>
</organism>
<dbReference type="STRING" id="573024.SAMN05216208_0826"/>
<accession>A0A1N7FRY7</accession>
<dbReference type="PANTHER" id="PTHR35008">
    <property type="entry name" value="BLL4482 PROTEIN-RELATED"/>
    <property type="match status" value="1"/>
</dbReference>
<feature type="chain" id="PRO_5009941785" evidence="5">
    <location>
        <begin position="22"/>
        <end position="220"/>
    </location>
</feature>
<dbReference type="Gene3D" id="1.10.760.10">
    <property type="entry name" value="Cytochrome c-like domain"/>
    <property type="match status" value="1"/>
</dbReference>
<sequence length="220" mass="23275">MFTRNLTLICAVSALALPAFGQDVPRTSAELPERLETGERAPMEVPKSSAEEVGDIAPAENAYGIGQPATEEEIAAIDIDVMPDGRGLPEGSGTYAEGEELYETICAACHGSDMMGIAELGAPRLIGGRDTLATDAPVKTVESYWPYASTFFDYTHRAMPMTEPGSLSADEVYAISAYVLGKAGITSTEPDSVMDAEAMAEVEMPNADGFVSDPRPDVSQ</sequence>
<reference evidence="7 8" key="1">
    <citation type="submission" date="2017-01" db="EMBL/GenBank/DDBJ databases">
        <authorList>
            <person name="Mah S.A."/>
            <person name="Swanson W.J."/>
            <person name="Moy G.W."/>
            <person name="Vacquier V.D."/>
        </authorList>
    </citation>
    <scope>NUCLEOTIDE SEQUENCE [LARGE SCALE GENOMIC DNA]</scope>
    <source>
        <strain evidence="7 8">DSM 29590</strain>
    </source>
</reference>
<dbReference type="PANTHER" id="PTHR35008:SF8">
    <property type="entry name" value="ALCOHOL DEHYDROGENASE CYTOCHROME C SUBUNIT"/>
    <property type="match status" value="1"/>
</dbReference>
<dbReference type="GO" id="GO:0009055">
    <property type="term" value="F:electron transfer activity"/>
    <property type="evidence" value="ECO:0007669"/>
    <property type="project" value="InterPro"/>
</dbReference>
<dbReference type="Pfam" id="PF00034">
    <property type="entry name" value="Cytochrom_C"/>
    <property type="match status" value="1"/>
</dbReference>
<proteinExistence type="predicted"/>
<evidence type="ECO:0000256" key="5">
    <source>
        <dbReference type="SAM" id="SignalP"/>
    </source>
</evidence>
<name>A0A1N7FRY7_9RHOB</name>
<dbReference type="Proteomes" id="UP000186019">
    <property type="component" value="Unassembled WGS sequence"/>
</dbReference>
<evidence type="ECO:0000256" key="4">
    <source>
        <dbReference type="PROSITE-ProRule" id="PRU00433"/>
    </source>
</evidence>
<evidence type="ECO:0000256" key="1">
    <source>
        <dbReference type="ARBA" id="ARBA00022617"/>
    </source>
</evidence>
<keyword evidence="5" id="KW-0732">Signal</keyword>
<evidence type="ECO:0000313" key="7">
    <source>
        <dbReference type="EMBL" id="SIS03026.1"/>
    </source>
</evidence>
<keyword evidence="8" id="KW-1185">Reference proteome</keyword>
<feature type="domain" description="Cytochrome c" evidence="6">
    <location>
        <begin position="93"/>
        <end position="183"/>
    </location>
</feature>
<dbReference type="PROSITE" id="PS51007">
    <property type="entry name" value="CYTC"/>
    <property type="match status" value="1"/>
</dbReference>
<protein>
    <submittedName>
        <fullName evidence="7">Cytochrome c</fullName>
    </submittedName>
</protein>
<evidence type="ECO:0000256" key="3">
    <source>
        <dbReference type="ARBA" id="ARBA00023004"/>
    </source>
</evidence>
<evidence type="ECO:0000313" key="8">
    <source>
        <dbReference type="Proteomes" id="UP000186019"/>
    </source>
</evidence>
<evidence type="ECO:0000256" key="2">
    <source>
        <dbReference type="ARBA" id="ARBA00022723"/>
    </source>
</evidence>
<feature type="signal peptide" evidence="5">
    <location>
        <begin position="1"/>
        <end position="21"/>
    </location>
</feature>
<keyword evidence="2 4" id="KW-0479">Metal-binding</keyword>
<dbReference type="AlphaFoldDB" id="A0A1N7FRY7"/>
<dbReference type="EMBL" id="FTNV01000001">
    <property type="protein sequence ID" value="SIS03026.1"/>
    <property type="molecule type" value="Genomic_DNA"/>
</dbReference>
<gene>
    <name evidence="7" type="ORF">SAMN05421666_1310</name>
</gene>